<dbReference type="OMA" id="QCARSTF"/>
<dbReference type="GO" id="GO:0007165">
    <property type="term" value="P:signal transduction"/>
    <property type="evidence" value="ECO:0007669"/>
    <property type="project" value="InterPro"/>
</dbReference>
<dbReference type="RefSeq" id="XP_024350939.1">
    <property type="nucleotide sequence ID" value="XM_024494612.1"/>
</dbReference>
<sequence>MLQSDAGLEAIEGSVLLNTDLNIVSLPYRPLLLRDIPSSRGQPAAPITMGLPTFCCKFRMSPSKTPPSLCEGSWSHTLSNCELTWSDVAAMDLRSIMNCGLLQSSQLYPLCCTFRVRDEEISEPAYTCRMYFLQQDQRLETVIAELKGLSWSLLTFYPIKWMYRCGLRMSWFSESSSSQKTASDSSRTGISSLFNSGQNNRGGNLGVAGPPGGFPLMVAAETLAASFGVHMNRSQTGSLDPVSTKSRISLKKSSSGASKSGASSTSIQSSPHDSSSPKLDVGSSHHKSSLLRSTFARMRQVAMGGAQVNPSISPPSAITTAPTTSSILLVDTSTAATTTTTYTSSRSAFHQRLTHFSQTFTHDKSSPRRRKLDQIHRSYQSCQSPHPSDVNVDSEAPLRKVEPRDKKYAQLHLPLTAVLEPSNSFIQSIGDEVLVNGGVHQLVGNSRPGAVPGEEAAITSANASPVSNALSQSSGMKQPLSSPKSGENTPLWYLIIVSSSCKNTPNAQELSCVPRWIGRCYLPAIMYTVDVVRSLDDHILSMTKPFEVESTPASEPKTILPNFIALDLGAANELAVTMPMQLAVVDAAMVAASGGTSTSVEAARAGVEGGVRADDTDDHTATMQQSHLPVEHSTGKGLEPAAATRSISVTSGIMNTSHSQKELNAQTARRLLRRPTDPAMSIDSEPGDLHEAVLLDPPILHPERSLVGSLPIHQCARSTFSAFVPFVVELCVTLVEKFGLNCVGIYRVSGNKLAHDFMAAELCKQLGEIDASNEKWNDIHALACVLKTLLRNLPDSLIPKVSATDPCFAISAMYPEFLAASRVESWERRLLSVQRLLSIMECYPKHPEYRVHRATLRYLATHLARVASRQAVNRMTAYNLALVFAPNLIQSNEDSPELFMADSKFKIWLLETIIKYHKWVFSPDLGLESGCFVPEDSDKVLLTDEALAEAMAASSSGTSQGLEFANQPGRSEGDVRPVLQEMLHAAALLPPPPSTSDLEVAEEPGPSLDKPTDVATVVEQALESSAVELQEIQQQHQQQQQLQQHQQRHRNRPVSQPGGENRSHNQERSLSAGRRREEHQVRDIDVITHRTAFSPYKEVPGSPEKPTLLIIPEDYCDVEREDSSPARMQHSLLAHSSITAPPSPRISSFNPSLNPSTDTTNKATSSSRWRPFHRQRRHSGGEAPESKSIMEMAVVEAGEEIYSISHLVAFRRVKSCRRRGDHCGEAREALSESPEPTTQASEEQPQKQSTPPSSSSETLSRVRHHSLRKWWFR</sequence>
<dbReference type="InterPro" id="IPR000198">
    <property type="entry name" value="RhoGAP_dom"/>
</dbReference>
<feature type="region of interest" description="Disordered" evidence="2">
    <location>
        <begin position="611"/>
        <end position="639"/>
    </location>
</feature>
<dbReference type="Pfam" id="PF00620">
    <property type="entry name" value="RhoGAP"/>
    <property type="match status" value="1"/>
</dbReference>
<feature type="domain" description="Rho-GAP" evidence="3">
    <location>
        <begin position="718"/>
        <end position="921"/>
    </location>
</feature>
<feature type="compositionally biased region" description="Low complexity" evidence="2">
    <location>
        <begin position="1029"/>
        <end position="1045"/>
    </location>
</feature>
<feature type="region of interest" description="Disordered" evidence="2">
    <location>
        <begin position="178"/>
        <end position="207"/>
    </location>
</feature>
<feature type="region of interest" description="Disordered" evidence="2">
    <location>
        <begin position="1136"/>
        <end position="1185"/>
    </location>
</feature>
<dbReference type="PANTHER" id="PTHR23176:SF133">
    <property type="entry name" value="GTPASE-ACTIVATING PROTEIN PAC-1"/>
    <property type="match status" value="1"/>
</dbReference>
<comment type="caution">
    <text evidence="4">The sequence shown here is derived from an EMBL/GenBank/DDBJ whole genome shotgun (WGS) entry which is preliminary data.</text>
</comment>
<evidence type="ECO:0000313" key="5">
    <source>
        <dbReference type="Proteomes" id="UP000019149"/>
    </source>
</evidence>
<dbReference type="KEGG" id="egl:EGR_05363"/>
<dbReference type="GO" id="GO:0005737">
    <property type="term" value="C:cytoplasm"/>
    <property type="evidence" value="ECO:0007669"/>
    <property type="project" value="TreeGrafter"/>
</dbReference>
<dbReference type="InterPro" id="IPR008936">
    <property type="entry name" value="Rho_GTPase_activation_prot"/>
</dbReference>
<dbReference type="Proteomes" id="UP000019149">
    <property type="component" value="Unassembled WGS sequence"/>
</dbReference>
<organism evidence="4 5">
    <name type="scientific">Echinococcus granulosus</name>
    <name type="common">Hydatid tapeworm</name>
    <dbReference type="NCBI Taxonomy" id="6210"/>
    <lineage>
        <taxon>Eukaryota</taxon>
        <taxon>Metazoa</taxon>
        <taxon>Spiralia</taxon>
        <taxon>Lophotrochozoa</taxon>
        <taxon>Platyhelminthes</taxon>
        <taxon>Cestoda</taxon>
        <taxon>Eucestoda</taxon>
        <taxon>Cyclophyllidea</taxon>
        <taxon>Taeniidae</taxon>
        <taxon>Echinococcus</taxon>
        <taxon>Echinococcus granulosus group</taxon>
    </lineage>
</organism>
<dbReference type="InterPro" id="IPR050729">
    <property type="entry name" value="Rho-GAP"/>
</dbReference>
<dbReference type="OrthoDB" id="6281275at2759"/>
<feature type="compositionally biased region" description="Polar residues" evidence="2">
    <location>
        <begin position="1136"/>
        <end position="1168"/>
    </location>
</feature>
<name>W6UF52_ECHGR</name>
<keyword evidence="5" id="KW-1185">Reference proteome</keyword>
<dbReference type="STRING" id="6210.W6UF52"/>
<dbReference type="SMART" id="SM00324">
    <property type="entry name" value="RhoGAP"/>
    <property type="match status" value="1"/>
</dbReference>
<feature type="compositionally biased region" description="Low complexity" evidence="2">
    <location>
        <begin position="243"/>
        <end position="276"/>
    </location>
</feature>
<feature type="region of interest" description="Disordered" evidence="2">
    <location>
        <begin position="1223"/>
        <end position="1265"/>
    </location>
</feature>
<accession>W6UF52</accession>
<evidence type="ECO:0000256" key="2">
    <source>
        <dbReference type="SAM" id="MobiDB-lite"/>
    </source>
</evidence>
<dbReference type="GeneID" id="36341078"/>
<gene>
    <name evidence="4" type="ORF">EGR_05363</name>
</gene>
<feature type="region of interest" description="Disordered" evidence="2">
    <location>
        <begin position="464"/>
        <end position="486"/>
    </location>
</feature>
<dbReference type="CTD" id="36341078"/>
<feature type="compositionally biased region" description="Basic and acidic residues" evidence="2">
    <location>
        <begin position="1074"/>
        <end position="1083"/>
    </location>
</feature>
<feature type="region of interest" description="Disordered" evidence="2">
    <location>
        <begin position="952"/>
        <end position="973"/>
    </location>
</feature>
<proteinExistence type="predicted"/>
<reference evidence="4 5" key="1">
    <citation type="journal article" date="2013" name="Nat. Genet.">
        <title>The genome of the hydatid tapeworm Echinococcus granulosus.</title>
        <authorList>
            <person name="Zheng H."/>
            <person name="Zhang W."/>
            <person name="Zhang L."/>
            <person name="Zhang Z."/>
            <person name="Li J."/>
            <person name="Lu G."/>
            <person name="Zhu Y."/>
            <person name="Wang Y."/>
            <person name="Huang Y."/>
            <person name="Liu J."/>
            <person name="Kang H."/>
            <person name="Chen J."/>
            <person name="Wang L."/>
            <person name="Chen A."/>
            <person name="Yu S."/>
            <person name="Gao Z."/>
            <person name="Jin L."/>
            <person name="Gu W."/>
            <person name="Wang Z."/>
            <person name="Zhao L."/>
            <person name="Shi B."/>
            <person name="Wen H."/>
            <person name="Lin R."/>
            <person name="Jones M.K."/>
            <person name="Brejova B."/>
            <person name="Vinar T."/>
            <person name="Zhao G."/>
            <person name="McManus D.P."/>
            <person name="Chen Z."/>
            <person name="Zhou Y."/>
            <person name="Wang S."/>
        </authorList>
    </citation>
    <scope>NUCLEOTIDE SEQUENCE [LARGE SCALE GENOMIC DNA]</scope>
</reference>
<dbReference type="EMBL" id="APAU02000039">
    <property type="protein sequence ID" value="EUB59743.1"/>
    <property type="molecule type" value="Genomic_DNA"/>
</dbReference>
<evidence type="ECO:0000313" key="4">
    <source>
        <dbReference type="EMBL" id="EUB59743.1"/>
    </source>
</evidence>
<protein>
    <submittedName>
        <fullName evidence="4">Rho GTPase-activating protein 21-A</fullName>
    </submittedName>
</protein>
<dbReference type="PANTHER" id="PTHR23176">
    <property type="entry name" value="RHO/RAC/CDC GTPASE-ACTIVATING PROTEIN"/>
    <property type="match status" value="1"/>
</dbReference>
<feature type="region of interest" description="Disordered" evidence="2">
    <location>
        <begin position="1029"/>
        <end position="1083"/>
    </location>
</feature>
<evidence type="ECO:0000256" key="1">
    <source>
        <dbReference type="ARBA" id="ARBA00022468"/>
    </source>
</evidence>
<feature type="compositionally biased region" description="Low complexity" evidence="2">
    <location>
        <begin position="1241"/>
        <end position="1259"/>
    </location>
</feature>
<evidence type="ECO:0000259" key="3">
    <source>
        <dbReference type="PROSITE" id="PS50238"/>
    </source>
</evidence>
<feature type="compositionally biased region" description="Polar residues" evidence="2">
    <location>
        <begin position="187"/>
        <end position="201"/>
    </location>
</feature>
<feature type="compositionally biased region" description="Basic and acidic residues" evidence="2">
    <location>
        <begin position="611"/>
        <end position="620"/>
    </location>
</feature>
<dbReference type="GO" id="GO:0005096">
    <property type="term" value="F:GTPase activator activity"/>
    <property type="evidence" value="ECO:0007669"/>
    <property type="project" value="UniProtKB-KW"/>
</dbReference>
<feature type="region of interest" description="Disordered" evidence="2">
    <location>
        <begin position="234"/>
        <end position="290"/>
    </location>
</feature>
<keyword evidence="1" id="KW-0343">GTPase activation</keyword>
<dbReference type="AlphaFoldDB" id="W6UF52"/>
<dbReference type="Gene3D" id="1.10.555.10">
    <property type="entry name" value="Rho GTPase activation protein"/>
    <property type="match status" value="1"/>
</dbReference>
<dbReference type="SUPFAM" id="SSF48350">
    <property type="entry name" value="GTPase activation domain, GAP"/>
    <property type="match status" value="1"/>
</dbReference>
<dbReference type="PROSITE" id="PS50238">
    <property type="entry name" value="RHOGAP"/>
    <property type="match status" value="1"/>
</dbReference>
<feature type="region of interest" description="Disordered" evidence="2">
    <location>
        <begin position="988"/>
        <end position="1012"/>
    </location>
</feature>